<dbReference type="InterPro" id="IPR023457">
    <property type="entry name" value="Met-tRNA_synth_2"/>
</dbReference>
<dbReference type="PROSITE" id="PS00178">
    <property type="entry name" value="AA_TRNA_LIGASE_I"/>
    <property type="match status" value="1"/>
</dbReference>
<keyword evidence="6 9" id="KW-0648">Protein biosynthesis</keyword>
<dbReference type="Pfam" id="PF09334">
    <property type="entry name" value="tRNA-synt_1g"/>
    <property type="match status" value="2"/>
</dbReference>
<evidence type="ECO:0000256" key="1">
    <source>
        <dbReference type="ARBA" id="ARBA00005594"/>
    </source>
</evidence>
<evidence type="ECO:0000256" key="4">
    <source>
        <dbReference type="ARBA" id="ARBA00022741"/>
    </source>
</evidence>
<evidence type="ECO:0000256" key="6">
    <source>
        <dbReference type="ARBA" id="ARBA00022917"/>
    </source>
</evidence>
<dbReference type="InterPro" id="IPR015413">
    <property type="entry name" value="Methionyl/Leucyl_tRNA_Synth"/>
</dbReference>
<comment type="similarity">
    <text evidence="1 9">Belongs to the class-I aminoacyl-tRNA synthetase family.</text>
</comment>
<dbReference type="EMBL" id="SSOP01000019">
    <property type="protein sequence ID" value="KAB5594508.1"/>
    <property type="molecule type" value="Genomic_DNA"/>
</dbReference>
<dbReference type="EC" id="6.1.1.10" evidence="2"/>
<dbReference type="GO" id="GO:0006431">
    <property type="term" value="P:methionyl-tRNA aminoacylation"/>
    <property type="evidence" value="ECO:0007669"/>
    <property type="project" value="InterPro"/>
</dbReference>
<keyword evidence="7 9" id="KW-0030">Aminoacyl-tRNA synthetase</keyword>
<keyword evidence="13" id="KW-1185">Reference proteome</keyword>
<dbReference type="InterPro" id="IPR009080">
    <property type="entry name" value="tRNAsynth_Ia_anticodon-bd"/>
</dbReference>
<feature type="domain" description="Methionyl/Leucyl tRNA synthetase" evidence="11">
    <location>
        <begin position="127"/>
        <end position="330"/>
    </location>
</feature>
<evidence type="ECO:0000256" key="3">
    <source>
        <dbReference type="ARBA" id="ARBA00022598"/>
    </source>
</evidence>
<evidence type="ECO:0000256" key="8">
    <source>
        <dbReference type="ARBA" id="ARBA00030904"/>
    </source>
</evidence>
<evidence type="ECO:0000256" key="9">
    <source>
        <dbReference type="RuleBase" id="RU363039"/>
    </source>
</evidence>
<dbReference type="PANTHER" id="PTHR43326">
    <property type="entry name" value="METHIONYL-TRNA SYNTHETASE"/>
    <property type="match status" value="1"/>
</dbReference>
<accession>A0A5N5QS90</accession>
<evidence type="ECO:0000256" key="5">
    <source>
        <dbReference type="ARBA" id="ARBA00022840"/>
    </source>
</evidence>
<dbReference type="Gene3D" id="1.10.730.10">
    <property type="entry name" value="Isoleucyl-tRNA Synthetase, Domain 1"/>
    <property type="match status" value="1"/>
</dbReference>
<sequence>MRNPFCFIRVTFPAPLSTKASVTTGWTLKPYFVTTPIFYPNADPHIGHLYSMVLADILARYSRLRHPLRQVAFSTGTDEHGLKIQQAAKENYLSPPELCTGLLCRHQLYEVHPNNGQGPYFSSQAILVDRGYIYKGTHSGWYSVSDECFYPESQVTKFKDPQTGERYMAQISKETGQRVEWSEEENYKFKLSSFRRPLITIRPEPYYHFVLNSLINDESATQDLSVSRPRSRLEWGIQVPGDSEHTIYVWLDALVNYLTVAGYPDNTTAWPADVSVIGKDIIRFHTIYWPAFLFALDLPAPTTLLTHGHWTRDRQKMSKSRGNVTNPFTAMGHNSDGTPKQRLAAPGMQQGEIDVGVDGVRWYMLRAGGTFDTDSDMSRIDWSSNQVRKHYQRELAGSLGNLLFRITAPRLVARLPPVDLTLRPSVIFNEVHSDDASINQSLKQLPSIVDRYMENFQIGRVLEAVVDCLNEANRHITQLEPWRHDSNTEVVMRAHKYSAEALRIIGIILQPFIPSKADQLLTQLGVSYDDRGWQDTALWKGDPSIGRMAPGAQQLFPRLKSIV</sequence>
<dbReference type="PANTHER" id="PTHR43326:SF1">
    <property type="entry name" value="METHIONINE--TRNA LIGASE, MITOCHONDRIAL"/>
    <property type="match status" value="1"/>
</dbReference>
<protein>
    <recommendedName>
        <fullName evidence="2">methionine--tRNA ligase</fullName>
        <ecNumber evidence="2">6.1.1.10</ecNumber>
    </recommendedName>
    <alternativeName>
        <fullName evidence="8">Methionyl-tRNA synthetase</fullName>
    </alternativeName>
</protein>
<dbReference type="GO" id="GO:0004825">
    <property type="term" value="F:methionine-tRNA ligase activity"/>
    <property type="evidence" value="ECO:0007669"/>
    <property type="project" value="UniProtKB-EC"/>
</dbReference>
<evidence type="ECO:0000313" key="13">
    <source>
        <dbReference type="Proteomes" id="UP000383932"/>
    </source>
</evidence>
<feature type="domain" description="Methionyl/Leucyl tRNA synthetase" evidence="11">
    <location>
        <begin position="31"/>
        <end position="101"/>
    </location>
</feature>
<evidence type="ECO:0000256" key="2">
    <source>
        <dbReference type="ARBA" id="ARBA00012838"/>
    </source>
</evidence>
<dbReference type="GO" id="GO:0005524">
    <property type="term" value="F:ATP binding"/>
    <property type="evidence" value="ECO:0007669"/>
    <property type="project" value="UniProtKB-KW"/>
</dbReference>
<evidence type="ECO:0000313" key="12">
    <source>
        <dbReference type="EMBL" id="KAB5594508.1"/>
    </source>
</evidence>
<dbReference type="PRINTS" id="PR01041">
    <property type="entry name" value="TRNASYNTHMET"/>
</dbReference>
<evidence type="ECO:0000256" key="7">
    <source>
        <dbReference type="ARBA" id="ARBA00023146"/>
    </source>
</evidence>
<proteinExistence type="inferred from homology"/>
<keyword evidence="5 9" id="KW-0067">ATP-binding</keyword>
<dbReference type="SUPFAM" id="SSF52374">
    <property type="entry name" value="Nucleotidylyl transferase"/>
    <property type="match status" value="1"/>
</dbReference>
<reference evidence="12 13" key="1">
    <citation type="journal article" date="2019" name="Fungal Biol. Biotechnol.">
        <title>Draft genome sequence of fastidious pathogen Ceratobasidium theobromae, which causes vascular-streak dieback in Theobroma cacao.</title>
        <authorList>
            <person name="Ali S.S."/>
            <person name="Asman A."/>
            <person name="Shao J."/>
            <person name="Firmansyah A.P."/>
            <person name="Susilo A.W."/>
            <person name="Rosmana A."/>
            <person name="McMahon P."/>
            <person name="Junaid M."/>
            <person name="Guest D."/>
            <person name="Kheng T.Y."/>
            <person name="Meinhardt L.W."/>
            <person name="Bailey B.A."/>
        </authorList>
    </citation>
    <scope>NUCLEOTIDE SEQUENCE [LARGE SCALE GENOMIC DNA]</scope>
    <source>
        <strain evidence="12 13">CT2</strain>
    </source>
</reference>
<dbReference type="Gene3D" id="2.170.220.10">
    <property type="match status" value="1"/>
</dbReference>
<gene>
    <name evidence="12" type="ORF">CTheo_1991</name>
</gene>
<keyword evidence="3 9" id="KW-0436">Ligase</keyword>
<dbReference type="Gene3D" id="3.40.50.620">
    <property type="entry name" value="HUPs"/>
    <property type="match status" value="2"/>
</dbReference>
<dbReference type="AlphaFoldDB" id="A0A5N5QS90"/>
<dbReference type="InterPro" id="IPR001412">
    <property type="entry name" value="aa-tRNA-synth_I_CS"/>
</dbReference>
<dbReference type="InterPro" id="IPR014729">
    <property type="entry name" value="Rossmann-like_a/b/a_fold"/>
</dbReference>
<dbReference type="Proteomes" id="UP000383932">
    <property type="component" value="Unassembled WGS sequence"/>
</dbReference>
<name>A0A5N5QS90_9AGAM</name>
<organism evidence="12 13">
    <name type="scientific">Ceratobasidium theobromae</name>
    <dbReference type="NCBI Taxonomy" id="1582974"/>
    <lineage>
        <taxon>Eukaryota</taxon>
        <taxon>Fungi</taxon>
        <taxon>Dikarya</taxon>
        <taxon>Basidiomycota</taxon>
        <taxon>Agaricomycotina</taxon>
        <taxon>Agaricomycetes</taxon>
        <taxon>Cantharellales</taxon>
        <taxon>Ceratobasidiaceae</taxon>
        <taxon>Ceratobasidium</taxon>
    </lineage>
</organism>
<keyword evidence="4 9" id="KW-0547">Nucleotide-binding</keyword>
<dbReference type="InterPro" id="IPR033911">
    <property type="entry name" value="MetRS_core"/>
</dbReference>
<evidence type="ECO:0000256" key="10">
    <source>
        <dbReference type="SAM" id="MobiDB-lite"/>
    </source>
</evidence>
<evidence type="ECO:0000259" key="11">
    <source>
        <dbReference type="Pfam" id="PF09334"/>
    </source>
</evidence>
<comment type="caution">
    <text evidence="12">The sequence shown here is derived from an EMBL/GenBank/DDBJ whole genome shotgun (WGS) entry which is preliminary data.</text>
</comment>
<feature type="region of interest" description="Disordered" evidence="10">
    <location>
        <begin position="315"/>
        <end position="337"/>
    </location>
</feature>
<dbReference type="SUPFAM" id="SSF47323">
    <property type="entry name" value="Anticodon-binding domain of a subclass of class I aminoacyl-tRNA synthetases"/>
    <property type="match status" value="1"/>
</dbReference>
<dbReference type="OrthoDB" id="24670at2759"/>